<dbReference type="AlphaFoldDB" id="A0A0U9HGE4"/>
<evidence type="ECO:0000256" key="3">
    <source>
        <dbReference type="ARBA" id="ARBA00023015"/>
    </source>
</evidence>
<dbReference type="GO" id="GO:0043565">
    <property type="term" value="F:sequence-specific DNA binding"/>
    <property type="evidence" value="ECO:0007669"/>
    <property type="project" value="InterPro"/>
</dbReference>
<dbReference type="SMART" id="SM00382">
    <property type="entry name" value="AAA"/>
    <property type="match status" value="1"/>
</dbReference>
<dbReference type="Gene3D" id="1.10.8.60">
    <property type="match status" value="1"/>
</dbReference>
<feature type="domain" description="Sigma-54 factor interaction" evidence="6">
    <location>
        <begin position="276"/>
        <end position="506"/>
    </location>
</feature>
<dbReference type="RefSeq" id="WP_059033492.1">
    <property type="nucleotide sequence ID" value="NZ_BSDN01000005.1"/>
</dbReference>
<evidence type="ECO:0000313" key="8">
    <source>
        <dbReference type="Proteomes" id="UP000062160"/>
    </source>
</evidence>
<keyword evidence="1" id="KW-0547">Nucleotide-binding</keyword>
<dbReference type="Pfam" id="PF25601">
    <property type="entry name" value="AAA_lid_14"/>
    <property type="match status" value="1"/>
</dbReference>
<evidence type="ECO:0000259" key="6">
    <source>
        <dbReference type="PROSITE" id="PS50045"/>
    </source>
</evidence>
<dbReference type="InterPro" id="IPR009057">
    <property type="entry name" value="Homeodomain-like_sf"/>
</dbReference>
<dbReference type="PANTHER" id="PTHR32071:SF57">
    <property type="entry name" value="C4-DICARBOXYLATE TRANSPORT TRANSCRIPTIONAL REGULATORY PROTEIN DCTD"/>
    <property type="match status" value="1"/>
</dbReference>
<organism evidence="7">
    <name type="scientific">Tepidanaerobacter syntrophicus</name>
    <dbReference type="NCBI Taxonomy" id="224999"/>
    <lineage>
        <taxon>Bacteria</taxon>
        <taxon>Bacillati</taxon>
        <taxon>Bacillota</taxon>
        <taxon>Clostridia</taxon>
        <taxon>Thermosediminibacterales</taxon>
        <taxon>Tepidanaerobacteraceae</taxon>
        <taxon>Tepidanaerobacter</taxon>
    </lineage>
</organism>
<dbReference type="Gene3D" id="3.40.50.300">
    <property type="entry name" value="P-loop containing nucleotide triphosphate hydrolases"/>
    <property type="match status" value="1"/>
</dbReference>
<dbReference type="Pfam" id="PF02954">
    <property type="entry name" value="HTH_8"/>
    <property type="match status" value="1"/>
</dbReference>
<dbReference type="InterPro" id="IPR025662">
    <property type="entry name" value="Sigma_54_int_dom_ATP-bd_1"/>
</dbReference>
<keyword evidence="5" id="KW-0804">Transcription</keyword>
<dbReference type="FunFam" id="3.40.50.300:FF:000006">
    <property type="entry name" value="DNA-binding transcriptional regulator NtrC"/>
    <property type="match status" value="1"/>
</dbReference>
<dbReference type="Pfam" id="PF00158">
    <property type="entry name" value="Sigma54_activat"/>
    <property type="match status" value="1"/>
</dbReference>
<dbReference type="PROSITE" id="PS00675">
    <property type="entry name" value="SIGMA54_INTERACT_1"/>
    <property type="match status" value="1"/>
</dbReference>
<dbReference type="Gene3D" id="1.10.10.60">
    <property type="entry name" value="Homeodomain-like"/>
    <property type="match status" value="1"/>
</dbReference>
<dbReference type="OrthoDB" id="9803970at2"/>
<evidence type="ECO:0000256" key="5">
    <source>
        <dbReference type="ARBA" id="ARBA00023163"/>
    </source>
</evidence>
<keyword evidence="4 7" id="KW-0238">DNA-binding</keyword>
<keyword evidence="2" id="KW-0067">ATP-binding</keyword>
<evidence type="ECO:0000256" key="1">
    <source>
        <dbReference type="ARBA" id="ARBA00022741"/>
    </source>
</evidence>
<sequence>MASILKSMQNTVEKYAKVLSQVLGVDVEIVDDNFERIAGTGMFSGRINKNMENEGYVYKDVMKTGKQQIISEPGKHEICKNCPKIAQEGHCEETFEMSMPIKIGEKVVGVMGFVCFSEIQKEHILSNSETFMEFLEQMSDLISSKAKEEIEKQNMLTLIDMLNDIIDKIDQGVIVLDKNEKILKANSIAKSIFSINDTADVFPEIKIRTTGNSLLNMKEYELKAGTKNYILIGEEYEIFEGDFNYSKVFIFTDLNSLKQKMFSATTTRENVNLENIIGESESIKMLKNKVKKIAPSSSTILITGESGTGKEIFARAIHAESDRKNKPFVAINCAAVPDTLLESELFGYVKGAFTGADPNGKIGKIEFANKGTLFLDEIGDMPLYLQAKLLRVFEQKEIVRLGSNTPVPVDVRIIAATNKNLEKLIEEGAFREDLYYRLNVIPFYIPPLRERKDDIRVLTDYFVHKYSALFKKKVIGFESKVWDLLYSYSWPGNVRELENAVEYMINMLDDKGIITVNLLPQKIKTDLNRDDSLITLEELEKGLIERALHLYGNTVAGKQQAADALGIGIATLYRKLKKYDIQ</sequence>
<dbReference type="InterPro" id="IPR002197">
    <property type="entry name" value="HTH_Fis"/>
</dbReference>
<dbReference type="EMBL" id="DF977003">
    <property type="protein sequence ID" value="GAQ25877.1"/>
    <property type="molecule type" value="Genomic_DNA"/>
</dbReference>
<dbReference type="InterPro" id="IPR025943">
    <property type="entry name" value="Sigma_54_int_dom_ATP-bd_2"/>
</dbReference>
<dbReference type="PROSITE" id="PS00676">
    <property type="entry name" value="SIGMA54_INTERACT_2"/>
    <property type="match status" value="1"/>
</dbReference>
<name>A0A0U9HGE4_9FIRM</name>
<dbReference type="SUPFAM" id="SSF46689">
    <property type="entry name" value="Homeodomain-like"/>
    <property type="match status" value="1"/>
</dbReference>
<dbReference type="CDD" id="cd00009">
    <property type="entry name" value="AAA"/>
    <property type="match status" value="1"/>
</dbReference>
<dbReference type="InterPro" id="IPR025944">
    <property type="entry name" value="Sigma_54_int_dom_CS"/>
</dbReference>
<dbReference type="GO" id="GO:0005524">
    <property type="term" value="F:ATP binding"/>
    <property type="evidence" value="ECO:0007669"/>
    <property type="project" value="UniProtKB-KW"/>
</dbReference>
<keyword evidence="3" id="KW-0805">Transcription regulation</keyword>
<dbReference type="InterPro" id="IPR027417">
    <property type="entry name" value="P-loop_NTPase"/>
</dbReference>
<dbReference type="InterPro" id="IPR058031">
    <property type="entry name" value="AAA_lid_NorR"/>
</dbReference>
<proteinExistence type="predicted"/>
<accession>A0A0U9HGE4</accession>
<gene>
    <name evidence="7" type="ORF">TSYNT_9126</name>
</gene>
<dbReference type="PROSITE" id="PS50045">
    <property type="entry name" value="SIGMA54_INTERACT_4"/>
    <property type="match status" value="1"/>
</dbReference>
<dbReference type="PROSITE" id="PS00688">
    <property type="entry name" value="SIGMA54_INTERACT_3"/>
    <property type="match status" value="1"/>
</dbReference>
<dbReference type="Proteomes" id="UP000062160">
    <property type="component" value="Unassembled WGS sequence"/>
</dbReference>
<evidence type="ECO:0000256" key="4">
    <source>
        <dbReference type="ARBA" id="ARBA00023125"/>
    </source>
</evidence>
<dbReference type="STRING" id="224999.GCA_001485475_01913"/>
<dbReference type="SUPFAM" id="SSF52540">
    <property type="entry name" value="P-loop containing nucleoside triphosphate hydrolases"/>
    <property type="match status" value="1"/>
</dbReference>
<evidence type="ECO:0000256" key="2">
    <source>
        <dbReference type="ARBA" id="ARBA00022840"/>
    </source>
</evidence>
<dbReference type="PANTHER" id="PTHR32071">
    <property type="entry name" value="TRANSCRIPTIONAL REGULATORY PROTEIN"/>
    <property type="match status" value="1"/>
</dbReference>
<dbReference type="InterPro" id="IPR002078">
    <property type="entry name" value="Sigma_54_int"/>
</dbReference>
<evidence type="ECO:0000313" key="7">
    <source>
        <dbReference type="EMBL" id="GAQ25877.1"/>
    </source>
</evidence>
<dbReference type="InterPro" id="IPR003593">
    <property type="entry name" value="AAA+_ATPase"/>
</dbReference>
<keyword evidence="8" id="KW-1185">Reference proteome</keyword>
<dbReference type="GO" id="GO:0006355">
    <property type="term" value="P:regulation of DNA-templated transcription"/>
    <property type="evidence" value="ECO:0007669"/>
    <property type="project" value="InterPro"/>
</dbReference>
<reference evidence="7" key="1">
    <citation type="journal article" date="2016" name="Genome Announc.">
        <title>Draft Genome Sequence of the Syntrophic Lactate-Degrading Bacterium Tepidanaerobacter syntrophicus JLT.</title>
        <authorList>
            <person name="Matsuura N."/>
            <person name="Ohashi A."/>
            <person name="Tourlousse D.M."/>
            <person name="Sekiguchi Y."/>
        </authorList>
    </citation>
    <scope>NUCLEOTIDE SEQUENCE [LARGE SCALE GENOMIC DNA]</scope>
    <source>
        <strain evidence="7">JL</strain>
    </source>
</reference>
<protein>
    <submittedName>
        <fullName evidence="7">Transcriptional regulator with PAS, AAA-type ATPase, and DNA-binding Fis domains</fullName>
    </submittedName>
</protein>